<keyword evidence="2" id="KW-1185">Reference proteome</keyword>
<dbReference type="STRING" id="1313304.CALK_1741"/>
<gene>
    <name evidence="1" type="ORF">CALK_1741</name>
</gene>
<evidence type="ECO:0000313" key="1">
    <source>
        <dbReference type="EMBL" id="ERP31392.1"/>
    </source>
</evidence>
<name>U7D8I4_9BACT</name>
<protein>
    <submittedName>
        <fullName evidence="1">Uncharacterized protein</fullName>
    </submittedName>
</protein>
<sequence>MYERIMSRCTPGEPCCPEALKDLFSGFEPIVAVSEDDFSAFLQFHTDIVCLDMNTLAPADLHGGPWGVFTVVEVSSAATLEEYTRLIDTVQQHSSVQSQLSAVFCTENAPRVRGVLFRGRVRTP</sequence>
<evidence type="ECO:0000313" key="2">
    <source>
        <dbReference type="Proteomes" id="UP000017148"/>
    </source>
</evidence>
<reference evidence="1 2" key="1">
    <citation type="journal article" date="2013" name="Environ. Microbiol.">
        <title>Genome analysis of Chitinivibrio alkaliphilus gen. nov., sp. nov., a novel extremely haloalkaliphilic anaerobic chitinolytic bacterium from the candidate phylum Termite Group 3.</title>
        <authorList>
            <person name="Sorokin D.Y."/>
            <person name="Gumerov V.M."/>
            <person name="Rakitin A.L."/>
            <person name="Beletsky A.V."/>
            <person name="Damste J.S."/>
            <person name="Muyzer G."/>
            <person name="Mardanov A.V."/>
            <person name="Ravin N.V."/>
        </authorList>
    </citation>
    <scope>NUCLEOTIDE SEQUENCE [LARGE SCALE GENOMIC DNA]</scope>
    <source>
        <strain evidence="1 2">ACht1</strain>
    </source>
</reference>
<proteinExistence type="predicted"/>
<dbReference type="Proteomes" id="UP000017148">
    <property type="component" value="Unassembled WGS sequence"/>
</dbReference>
<comment type="caution">
    <text evidence="1">The sequence shown here is derived from an EMBL/GenBank/DDBJ whole genome shotgun (WGS) entry which is preliminary data.</text>
</comment>
<dbReference type="EMBL" id="ASJR01000014">
    <property type="protein sequence ID" value="ERP31392.1"/>
    <property type="molecule type" value="Genomic_DNA"/>
</dbReference>
<accession>U7D8I4</accession>
<dbReference type="AlphaFoldDB" id="U7D8I4"/>
<organism evidence="1 2">
    <name type="scientific">Chitinivibrio alkaliphilus ACht1</name>
    <dbReference type="NCBI Taxonomy" id="1313304"/>
    <lineage>
        <taxon>Bacteria</taxon>
        <taxon>Pseudomonadati</taxon>
        <taxon>Fibrobacterota</taxon>
        <taxon>Chitinivibrionia</taxon>
        <taxon>Chitinivibrionales</taxon>
        <taxon>Chitinivibrionaceae</taxon>
        <taxon>Chitinivibrio</taxon>
    </lineage>
</organism>